<feature type="compositionally biased region" description="Basic residues" evidence="2">
    <location>
        <begin position="811"/>
        <end position="835"/>
    </location>
</feature>
<keyword evidence="3" id="KW-0472">Membrane</keyword>
<reference evidence="5" key="1">
    <citation type="submission" date="2025-08" db="UniProtKB">
        <authorList>
            <consortium name="RefSeq"/>
        </authorList>
    </citation>
    <scope>IDENTIFICATION</scope>
    <source>
        <tissue evidence="5">Whole larvae</tissue>
    </source>
</reference>
<organism evidence="4 5">
    <name type="scientific">Galleria mellonella</name>
    <name type="common">Greater wax moth</name>
    <dbReference type="NCBI Taxonomy" id="7137"/>
    <lineage>
        <taxon>Eukaryota</taxon>
        <taxon>Metazoa</taxon>
        <taxon>Ecdysozoa</taxon>
        <taxon>Arthropoda</taxon>
        <taxon>Hexapoda</taxon>
        <taxon>Insecta</taxon>
        <taxon>Pterygota</taxon>
        <taxon>Neoptera</taxon>
        <taxon>Endopterygota</taxon>
        <taxon>Lepidoptera</taxon>
        <taxon>Glossata</taxon>
        <taxon>Ditrysia</taxon>
        <taxon>Pyraloidea</taxon>
        <taxon>Pyralidae</taxon>
        <taxon>Galleriinae</taxon>
        <taxon>Galleria</taxon>
    </lineage>
</organism>
<dbReference type="PANTHER" id="PTHR22775">
    <property type="entry name" value="SORTING NEXIN"/>
    <property type="match status" value="1"/>
</dbReference>
<dbReference type="GeneID" id="113522112"/>
<keyword evidence="3" id="KW-1133">Transmembrane helix</keyword>
<feature type="region of interest" description="Disordered" evidence="2">
    <location>
        <begin position="811"/>
        <end position="836"/>
    </location>
</feature>
<keyword evidence="1" id="KW-0175">Coiled coil</keyword>
<feature type="region of interest" description="Disordered" evidence="2">
    <location>
        <begin position="544"/>
        <end position="593"/>
    </location>
</feature>
<feature type="transmembrane region" description="Helical" evidence="3">
    <location>
        <begin position="34"/>
        <end position="55"/>
    </location>
</feature>
<keyword evidence="4" id="KW-1185">Reference proteome</keyword>
<keyword evidence="3" id="KW-0812">Transmembrane</keyword>
<feature type="region of interest" description="Disordered" evidence="2">
    <location>
        <begin position="668"/>
        <end position="692"/>
    </location>
</feature>
<feature type="region of interest" description="Disordered" evidence="2">
    <location>
        <begin position="430"/>
        <end position="450"/>
    </location>
</feature>
<feature type="region of interest" description="Disordered" evidence="2">
    <location>
        <begin position="606"/>
        <end position="627"/>
    </location>
</feature>
<proteinExistence type="predicted"/>
<dbReference type="PANTHER" id="PTHR22775:SF3">
    <property type="entry name" value="SORTING NEXIN-13"/>
    <property type="match status" value="1"/>
</dbReference>
<name>A0ABM3ME03_GALME</name>
<evidence type="ECO:0000256" key="1">
    <source>
        <dbReference type="SAM" id="Coils"/>
    </source>
</evidence>
<evidence type="ECO:0000313" key="5">
    <source>
        <dbReference type="RefSeq" id="XP_052749646.1"/>
    </source>
</evidence>
<feature type="transmembrane region" description="Helical" evidence="3">
    <location>
        <begin position="7"/>
        <end position="28"/>
    </location>
</feature>
<evidence type="ECO:0000256" key="3">
    <source>
        <dbReference type="SAM" id="Phobius"/>
    </source>
</evidence>
<gene>
    <name evidence="5" type="primary">LOC113522112</name>
</gene>
<accession>A0ABM3ME03</accession>
<sequence length="1000" mass="111074">MLLKRNLLETLAIVSCVGTLICVLLNYLTNISPITGIWFTVYFLFVFILSILFSFKFIQWLLHLNKPINYDLEDLLKIYPQFSFLTRVLPKTKKKVANNEFKEYDTNELSVISSVLERKLVSSWYVPYISEEIGFPFACKQMLDQMIGKTFQICNKTETKDVYIDICSILVSHLKEYKRALKRHESAPNEPIESLYKKSHSIWNTSNKVQPADHCANILRVLLKELVSWELWETPHLELLVRILAKKLDNFIESTLADPIWINDKLMNALKCKEGKKEYKDEKPVEVKEEIKEKKEAAKDLQEVKSIVKELQDVKPETTIESALSTVITKSTAPILQRAINESIDDEVKLGNIIEEVPVTSSEPVDIKSSPVLRQRRGRQGRNEVKIYDRIIEGSVKTWESDMDLQCISLGQDLLASLDGEITLSRLWGQDTEADGSPNPPRSKSPQTLWFGEEDTMDLELDTSPKERSPVKKEQSPKPADALLKDLQSTVHQAKTKIGDLQVTNTAKIDVPPKRSSDEAAGMMEGLLDFGIAGLKKGLRFTGLSDDSQDKSPSSHKERGVDKISPAEINKKPENKEAAIPNAPQKDDVSSTQAPPLLKQQRVISQDSLPSQAKPIPAAAGVPRAEPPPVPLCDSPEPEYEEAADLSTSIAKLRCLLQQRAEASSRPEEVWWEGAEETRGRSASSTRPGPVDTAALADEYDMNADRNSSPGQTSNNMQRLDKLFQRTVTGVFNSIKTAVGAEGAEVAGGAGVAAGGAGPVGPPGVESAPQQQWTYVCTSGGLSVCGAVSRAVCARRAHAHVDAALDTLHAHPHHQHHHHHQHQHHHQRQQQHARQPRALLAADDFEECLWCRWRGWCGAGAAAAAAGLAASHVAQRLAALLGADLAESLIDAWLAELTTWLRQQVFAVFRNMAQQADLPTSTQKEPLMEFNKEETVAAILERMPALYLFGEETLSRAVTLLVSSFTHKDVNRDLAFRTLDVLALHFKKSAALGSMFFDGN</sequence>
<dbReference type="RefSeq" id="XP_052749646.1">
    <property type="nucleotide sequence ID" value="XM_052893686.1"/>
</dbReference>
<evidence type="ECO:0000256" key="2">
    <source>
        <dbReference type="SAM" id="MobiDB-lite"/>
    </source>
</evidence>
<evidence type="ECO:0000313" key="4">
    <source>
        <dbReference type="Proteomes" id="UP001652740"/>
    </source>
</evidence>
<feature type="coiled-coil region" evidence="1">
    <location>
        <begin position="287"/>
        <end position="314"/>
    </location>
</feature>
<feature type="compositionally biased region" description="Basic and acidic residues" evidence="2">
    <location>
        <begin position="548"/>
        <end position="562"/>
    </location>
</feature>
<dbReference type="Proteomes" id="UP001652740">
    <property type="component" value="Unplaced"/>
</dbReference>
<protein>
    <submittedName>
        <fullName evidence="5">Uncharacterized protein LOC113522112 isoform X1</fullName>
    </submittedName>
</protein>